<evidence type="ECO:0000313" key="2">
    <source>
        <dbReference type="EMBL" id="PWN38294.1"/>
    </source>
</evidence>
<evidence type="ECO:0000313" key="3">
    <source>
        <dbReference type="Proteomes" id="UP000245771"/>
    </source>
</evidence>
<dbReference type="RefSeq" id="XP_025358596.1">
    <property type="nucleotide sequence ID" value="XM_025500751.1"/>
</dbReference>
<feature type="signal peptide" evidence="1">
    <location>
        <begin position="1"/>
        <end position="19"/>
    </location>
</feature>
<evidence type="ECO:0000256" key="1">
    <source>
        <dbReference type="SAM" id="SignalP"/>
    </source>
</evidence>
<gene>
    <name evidence="2" type="ORF">FA14DRAFT_177567</name>
</gene>
<protein>
    <submittedName>
        <fullName evidence="2">Uncharacterized protein</fullName>
    </submittedName>
</protein>
<organism evidence="2 3">
    <name type="scientific">Meira miltonrushii</name>
    <dbReference type="NCBI Taxonomy" id="1280837"/>
    <lineage>
        <taxon>Eukaryota</taxon>
        <taxon>Fungi</taxon>
        <taxon>Dikarya</taxon>
        <taxon>Basidiomycota</taxon>
        <taxon>Ustilaginomycotina</taxon>
        <taxon>Exobasidiomycetes</taxon>
        <taxon>Exobasidiales</taxon>
        <taxon>Brachybasidiaceae</taxon>
        <taxon>Meira</taxon>
    </lineage>
</organism>
<dbReference type="EMBL" id="KZ819602">
    <property type="protein sequence ID" value="PWN38294.1"/>
    <property type="molecule type" value="Genomic_DNA"/>
</dbReference>
<keyword evidence="3" id="KW-1185">Reference proteome</keyword>
<proteinExistence type="predicted"/>
<keyword evidence="1" id="KW-0732">Signal</keyword>
<dbReference type="InParanoid" id="A0A316VLX9"/>
<feature type="chain" id="PRO_5016292161" evidence="1">
    <location>
        <begin position="20"/>
        <end position="234"/>
    </location>
</feature>
<dbReference type="AlphaFoldDB" id="A0A316VLX9"/>
<reference evidence="2 3" key="1">
    <citation type="journal article" date="2018" name="Mol. Biol. Evol.">
        <title>Broad Genomic Sampling Reveals a Smut Pathogenic Ancestry of the Fungal Clade Ustilaginomycotina.</title>
        <authorList>
            <person name="Kijpornyongpan T."/>
            <person name="Mondo S.J."/>
            <person name="Barry K."/>
            <person name="Sandor L."/>
            <person name="Lee J."/>
            <person name="Lipzen A."/>
            <person name="Pangilinan J."/>
            <person name="LaButti K."/>
            <person name="Hainaut M."/>
            <person name="Henrissat B."/>
            <person name="Grigoriev I.V."/>
            <person name="Spatafora J.W."/>
            <person name="Aime M.C."/>
        </authorList>
    </citation>
    <scope>NUCLEOTIDE SEQUENCE [LARGE SCALE GENOMIC DNA]</scope>
    <source>
        <strain evidence="2 3">MCA 3882</strain>
    </source>
</reference>
<dbReference type="Proteomes" id="UP000245771">
    <property type="component" value="Unassembled WGS sequence"/>
</dbReference>
<accession>A0A316VLX9</accession>
<dbReference type="GeneID" id="37022532"/>
<sequence length="234" mass="25566">MILTKPLLFLTILVQVAWASTKPKDEQTVSPSMEKVFISSQTTPPAIVTDFLDTATYYGGQRSELVADDLLQQAFDMGLTLTTVQYDAIGDIKASEFVPGPPKDFHKSWEDGAYALAITCNKFGDSIVENLNKNCDKCGKVFTLGLFWGTFKGMNFDKDAILSAGCSALEMENSDSCFQNFPKGCSLKAVGDPVSLWTEQTVRIAENSGSKEEIVAALKKYGQEKSQNITLPST</sequence>
<name>A0A316VLX9_9BASI</name>